<gene>
    <name evidence="1" type="ORF">scyTo_0025224</name>
</gene>
<dbReference type="Proteomes" id="UP000288216">
    <property type="component" value="Unassembled WGS sequence"/>
</dbReference>
<organism evidence="1 2">
    <name type="scientific">Scyliorhinus torazame</name>
    <name type="common">Cloudy catshark</name>
    <name type="synonym">Catulus torazame</name>
    <dbReference type="NCBI Taxonomy" id="75743"/>
    <lineage>
        <taxon>Eukaryota</taxon>
        <taxon>Metazoa</taxon>
        <taxon>Chordata</taxon>
        <taxon>Craniata</taxon>
        <taxon>Vertebrata</taxon>
        <taxon>Chondrichthyes</taxon>
        <taxon>Elasmobranchii</taxon>
        <taxon>Galeomorphii</taxon>
        <taxon>Galeoidea</taxon>
        <taxon>Carcharhiniformes</taxon>
        <taxon>Scyliorhinidae</taxon>
        <taxon>Scyliorhinus</taxon>
    </lineage>
</organism>
<accession>A0A401QGL6</accession>
<keyword evidence="2" id="KW-1185">Reference proteome</keyword>
<proteinExistence type="predicted"/>
<sequence>MRCGLRQPHAQCGLRQPHAQCGLRQPPQGGDHLVSAIRQKQPLVAGTLEEQNLKTAKANQTSDQNMTVTRFVRTKMALEEEDLQ</sequence>
<evidence type="ECO:0000313" key="1">
    <source>
        <dbReference type="EMBL" id="GCB84568.1"/>
    </source>
</evidence>
<dbReference type="EMBL" id="BFAA01077305">
    <property type="protein sequence ID" value="GCB84568.1"/>
    <property type="molecule type" value="Genomic_DNA"/>
</dbReference>
<comment type="caution">
    <text evidence="1">The sequence shown here is derived from an EMBL/GenBank/DDBJ whole genome shotgun (WGS) entry which is preliminary data.</text>
</comment>
<protein>
    <submittedName>
        <fullName evidence="1">Uncharacterized protein</fullName>
    </submittedName>
</protein>
<reference evidence="1 2" key="1">
    <citation type="journal article" date="2018" name="Nat. Ecol. Evol.">
        <title>Shark genomes provide insights into elasmobranch evolution and the origin of vertebrates.</title>
        <authorList>
            <person name="Hara Y"/>
            <person name="Yamaguchi K"/>
            <person name="Onimaru K"/>
            <person name="Kadota M"/>
            <person name="Koyanagi M"/>
            <person name="Keeley SD"/>
            <person name="Tatsumi K"/>
            <person name="Tanaka K"/>
            <person name="Motone F"/>
            <person name="Kageyama Y"/>
            <person name="Nozu R"/>
            <person name="Adachi N"/>
            <person name="Nishimura O"/>
            <person name="Nakagawa R"/>
            <person name="Tanegashima C"/>
            <person name="Kiyatake I"/>
            <person name="Matsumoto R"/>
            <person name="Murakumo K"/>
            <person name="Nishida K"/>
            <person name="Terakita A"/>
            <person name="Kuratani S"/>
            <person name="Sato K"/>
            <person name="Hyodo S Kuraku.S."/>
        </authorList>
    </citation>
    <scope>NUCLEOTIDE SEQUENCE [LARGE SCALE GENOMIC DNA]</scope>
</reference>
<dbReference type="AlphaFoldDB" id="A0A401QGL6"/>
<name>A0A401QGL6_SCYTO</name>
<evidence type="ECO:0000313" key="2">
    <source>
        <dbReference type="Proteomes" id="UP000288216"/>
    </source>
</evidence>